<dbReference type="InParanoid" id="A0A3N4L6G8"/>
<dbReference type="Gene3D" id="3.40.190.80">
    <property type="match status" value="1"/>
</dbReference>
<dbReference type="GO" id="GO:0008441">
    <property type="term" value="F:3'(2'),5'-bisphosphate nucleotidase activity"/>
    <property type="evidence" value="ECO:0007669"/>
    <property type="project" value="UniProtKB-UniRule"/>
</dbReference>
<dbReference type="PANTHER" id="PTHR43200:SF6">
    <property type="entry name" value="3'(2'),5'-BISPHOSPHATE NUCLEOTIDASE"/>
    <property type="match status" value="1"/>
</dbReference>
<dbReference type="PRINTS" id="PR00377">
    <property type="entry name" value="IMPHPHTASES"/>
</dbReference>
<evidence type="ECO:0000256" key="8">
    <source>
        <dbReference type="ARBA" id="ARBA00044479"/>
    </source>
</evidence>
<dbReference type="Gene3D" id="3.30.540.10">
    <property type="entry name" value="Fructose-1,6-Bisphosphatase, subunit A, domain 1"/>
    <property type="match status" value="1"/>
</dbReference>
<evidence type="ECO:0000256" key="12">
    <source>
        <dbReference type="SAM" id="MobiDB-lite"/>
    </source>
</evidence>
<evidence type="ECO:0000256" key="6">
    <source>
        <dbReference type="ARBA" id="ARBA00022842"/>
    </source>
</evidence>
<keyword evidence="6 10" id="KW-0460">Magnesium</keyword>
<dbReference type="CDD" id="cd01517">
    <property type="entry name" value="PAP_phosphatase"/>
    <property type="match status" value="1"/>
</dbReference>
<dbReference type="GO" id="GO:0043647">
    <property type="term" value="P:inositol phosphate metabolic process"/>
    <property type="evidence" value="ECO:0007669"/>
    <property type="project" value="UniProtKB-UniRule"/>
</dbReference>
<dbReference type="PROSITE" id="PS00629">
    <property type="entry name" value="IMP_1"/>
    <property type="match status" value="1"/>
</dbReference>
<evidence type="ECO:0000256" key="2">
    <source>
        <dbReference type="ARBA" id="ARBA00009759"/>
    </source>
</evidence>
<dbReference type="InterPro" id="IPR020583">
    <property type="entry name" value="Inositol_monoP_metal-BS"/>
</dbReference>
<evidence type="ECO:0000313" key="14">
    <source>
        <dbReference type="Proteomes" id="UP000267821"/>
    </source>
</evidence>
<dbReference type="GO" id="GO:0046872">
    <property type="term" value="F:metal ion binding"/>
    <property type="evidence" value="ECO:0007669"/>
    <property type="project" value="UniProtKB-UniRule"/>
</dbReference>
<comment type="similarity">
    <text evidence="2 11">Belongs to the inositol monophosphatase superfamily.</text>
</comment>
<keyword evidence="4 10" id="KW-0479">Metal-binding</keyword>
<evidence type="ECO:0000256" key="10">
    <source>
        <dbReference type="PIRSR" id="PIRSR600760-2"/>
    </source>
</evidence>
<comment type="catalytic activity">
    <reaction evidence="7">
        <text>adenosine 2',5'-bisphosphate + H2O = AMP + phosphate</text>
        <dbReference type="Rhea" id="RHEA:77643"/>
        <dbReference type="ChEBI" id="CHEBI:15377"/>
        <dbReference type="ChEBI" id="CHEBI:43474"/>
        <dbReference type="ChEBI" id="CHEBI:194156"/>
        <dbReference type="ChEBI" id="CHEBI:456215"/>
        <dbReference type="EC" id="3.1.3.7"/>
    </reaction>
    <physiologicalReaction direction="left-to-right" evidence="7">
        <dbReference type="Rhea" id="RHEA:77644"/>
    </physiologicalReaction>
</comment>
<feature type="binding site" evidence="10">
    <location>
        <position position="138"/>
    </location>
    <ligand>
        <name>Mg(2+)</name>
        <dbReference type="ChEBI" id="CHEBI:18420"/>
        <label>1</label>
        <note>catalytic</note>
    </ligand>
</feature>
<comment type="cofactor">
    <cofactor evidence="1 10 11">
        <name>Mg(2+)</name>
        <dbReference type="ChEBI" id="CHEBI:18420"/>
    </cofactor>
</comment>
<comment type="function">
    <text evidence="11">Converts adenosine 3'-phosphate 5'-phosphosulfate (PAPS) to adenosine 5'-phosphosulfate (APS) and 3'(2')-phosphoadenosine 5'-phosphate (PAP) to AMP.</text>
</comment>
<accession>A0A3N4L6G8</accession>
<dbReference type="EC" id="3.1.3.7" evidence="3 11"/>
<organism evidence="13 14">
    <name type="scientific">Terfezia boudieri ATCC MYA-4762</name>
    <dbReference type="NCBI Taxonomy" id="1051890"/>
    <lineage>
        <taxon>Eukaryota</taxon>
        <taxon>Fungi</taxon>
        <taxon>Dikarya</taxon>
        <taxon>Ascomycota</taxon>
        <taxon>Pezizomycotina</taxon>
        <taxon>Pezizomycetes</taxon>
        <taxon>Pezizales</taxon>
        <taxon>Pezizaceae</taxon>
        <taxon>Terfezia</taxon>
    </lineage>
</organism>
<gene>
    <name evidence="13" type="ORF">L211DRAFT_79258</name>
</gene>
<dbReference type="GO" id="GO:0000103">
    <property type="term" value="P:sulfate assimilation"/>
    <property type="evidence" value="ECO:0007669"/>
    <property type="project" value="TreeGrafter"/>
</dbReference>
<dbReference type="GO" id="GO:0046854">
    <property type="term" value="P:phosphatidylinositol phosphate biosynthetic process"/>
    <property type="evidence" value="ECO:0007669"/>
    <property type="project" value="InterPro"/>
</dbReference>
<feature type="region of interest" description="Disordered" evidence="12">
    <location>
        <begin position="188"/>
        <end position="215"/>
    </location>
</feature>
<name>A0A3N4L6G8_9PEZI</name>
<evidence type="ECO:0000256" key="1">
    <source>
        <dbReference type="ARBA" id="ARBA00001946"/>
    </source>
</evidence>
<evidence type="ECO:0000256" key="3">
    <source>
        <dbReference type="ARBA" id="ARBA00012633"/>
    </source>
</evidence>
<reference evidence="13 14" key="1">
    <citation type="journal article" date="2018" name="Nat. Ecol. Evol.">
        <title>Pezizomycetes genomes reveal the molecular basis of ectomycorrhizal truffle lifestyle.</title>
        <authorList>
            <person name="Murat C."/>
            <person name="Payen T."/>
            <person name="Noel B."/>
            <person name="Kuo A."/>
            <person name="Morin E."/>
            <person name="Chen J."/>
            <person name="Kohler A."/>
            <person name="Krizsan K."/>
            <person name="Balestrini R."/>
            <person name="Da Silva C."/>
            <person name="Montanini B."/>
            <person name="Hainaut M."/>
            <person name="Levati E."/>
            <person name="Barry K.W."/>
            <person name="Belfiori B."/>
            <person name="Cichocki N."/>
            <person name="Clum A."/>
            <person name="Dockter R.B."/>
            <person name="Fauchery L."/>
            <person name="Guy J."/>
            <person name="Iotti M."/>
            <person name="Le Tacon F."/>
            <person name="Lindquist E.A."/>
            <person name="Lipzen A."/>
            <person name="Malagnac F."/>
            <person name="Mello A."/>
            <person name="Molinier V."/>
            <person name="Miyauchi S."/>
            <person name="Poulain J."/>
            <person name="Riccioni C."/>
            <person name="Rubini A."/>
            <person name="Sitrit Y."/>
            <person name="Splivallo R."/>
            <person name="Traeger S."/>
            <person name="Wang M."/>
            <person name="Zifcakova L."/>
            <person name="Wipf D."/>
            <person name="Zambonelli A."/>
            <person name="Paolocci F."/>
            <person name="Nowrousian M."/>
            <person name="Ottonello S."/>
            <person name="Baldrian P."/>
            <person name="Spatafora J.W."/>
            <person name="Henrissat B."/>
            <person name="Nagy L.G."/>
            <person name="Aury J.M."/>
            <person name="Wincker P."/>
            <person name="Grigoriev I.V."/>
            <person name="Bonfante P."/>
            <person name="Martin F.M."/>
        </authorList>
    </citation>
    <scope>NUCLEOTIDE SEQUENCE [LARGE SCALE GENOMIC DNA]</scope>
    <source>
        <strain evidence="13 14">ATCC MYA-4762</strain>
    </source>
</reference>
<dbReference type="InterPro" id="IPR006239">
    <property type="entry name" value="DPNP"/>
</dbReference>
<feature type="binding site" evidence="10">
    <location>
        <position position="71"/>
    </location>
    <ligand>
        <name>Mg(2+)</name>
        <dbReference type="ChEBI" id="CHEBI:18420"/>
        <label>1</label>
        <note>catalytic</note>
    </ligand>
</feature>
<dbReference type="PROSITE" id="PS00630">
    <property type="entry name" value="IMP_2"/>
    <property type="match status" value="1"/>
</dbReference>
<dbReference type="EMBL" id="ML121629">
    <property type="protein sequence ID" value="RPB18453.1"/>
    <property type="molecule type" value="Genomic_DNA"/>
</dbReference>
<comment type="catalytic activity">
    <reaction evidence="9">
        <text>3'-phosphoadenylyl sulfate + H2O = adenosine 5'-phosphosulfate + phosphate</text>
        <dbReference type="Rhea" id="RHEA:77639"/>
        <dbReference type="ChEBI" id="CHEBI:15377"/>
        <dbReference type="ChEBI" id="CHEBI:43474"/>
        <dbReference type="ChEBI" id="CHEBI:58243"/>
        <dbReference type="ChEBI" id="CHEBI:58339"/>
        <dbReference type="EC" id="3.1.3.7"/>
    </reaction>
    <physiologicalReaction direction="left-to-right" evidence="9">
        <dbReference type="Rhea" id="RHEA:77640"/>
    </physiologicalReaction>
</comment>
<dbReference type="STRING" id="1051890.A0A3N4L6G8"/>
<dbReference type="InterPro" id="IPR020550">
    <property type="entry name" value="Inositol_monophosphatase_CS"/>
</dbReference>
<evidence type="ECO:0000256" key="7">
    <source>
        <dbReference type="ARBA" id="ARBA00044466"/>
    </source>
</evidence>
<evidence type="ECO:0000256" key="9">
    <source>
        <dbReference type="ARBA" id="ARBA00044484"/>
    </source>
</evidence>
<dbReference type="NCBIfam" id="TIGR01330">
    <property type="entry name" value="bisphos_HAL2"/>
    <property type="match status" value="1"/>
</dbReference>
<dbReference type="FunFam" id="3.40.190.80:FF:000003">
    <property type="entry name" value="PAP-specific phosphatase HAL2-like"/>
    <property type="match status" value="1"/>
</dbReference>
<keyword evidence="14" id="KW-1185">Reference proteome</keyword>
<protein>
    <recommendedName>
        <fullName evidence="3 11">3'(2'),5'-bisphosphate nucleotidase</fullName>
        <ecNumber evidence="3 11">3.1.3.7</ecNumber>
    </recommendedName>
</protein>
<dbReference type="OrthoDB" id="411145at2759"/>
<dbReference type="PANTHER" id="PTHR43200">
    <property type="entry name" value="PHOSPHATASE"/>
    <property type="match status" value="1"/>
</dbReference>
<dbReference type="InterPro" id="IPR000760">
    <property type="entry name" value="Inositol_monophosphatase-like"/>
</dbReference>
<dbReference type="Proteomes" id="UP000267821">
    <property type="component" value="Unassembled WGS sequence"/>
</dbReference>
<dbReference type="FunCoup" id="A0A3N4L6G8">
    <property type="interactions" value="61"/>
</dbReference>
<keyword evidence="5 11" id="KW-0378">Hydrolase</keyword>
<evidence type="ECO:0000256" key="11">
    <source>
        <dbReference type="RuleBase" id="RU368076"/>
    </source>
</evidence>
<evidence type="ECO:0000256" key="5">
    <source>
        <dbReference type="ARBA" id="ARBA00022801"/>
    </source>
</evidence>
<proteinExistence type="inferred from homology"/>
<dbReference type="AlphaFoldDB" id="A0A3N4L6G8"/>
<evidence type="ECO:0000313" key="13">
    <source>
        <dbReference type="EMBL" id="RPB18453.1"/>
    </source>
</evidence>
<comment type="catalytic activity">
    <reaction evidence="8">
        <text>adenosine 3',5'-bisphosphate + H2O = AMP + phosphate</text>
        <dbReference type="Rhea" id="RHEA:10040"/>
        <dbReference type="ChEBI" id="CHEBI:15377"/>
        <dbReference type="ChEBI" id="CHEBI:43474"/>
        <dbReference type="ChEBI" id="CHEBI:58343"/>
        <dbReference type="ChEBI" id="CHEBI:456215"/>
        <dbReference type="EC" id="3.1.3.7"/>
    </reaction>
    <physiologicalReaction direction="left-to-right" evidence="8">
        <dbReference type="Rhea" id="RHEA:10041"/>
    </physiologicalReaction>
</comment>
<sequence>MSTSPYACERRIAELAVQRAALLTDRIYNSQVKGTTIKEDKSPVTLADLGGQALVIAALRHAFPDDFIVGEEDSEILRKEDDKRNLLWSHIKEVLDEGLVPEAEIGTIRGEVDMMNLIDRGNHGGGRTGRIWALDPVDGTLGFLRGGQYAVALGLMVDAQVQVGAMACPNLPVELSKPDGAKGILLSAERGQGATERPSDPTSTTPAKPIHMNPISSAAEGSFCESVEASHSRHDMQANIATKLGITKPSVRMDSQAKYASIARGDGDLYLRMPSSSTYEEKIWDHAAGSIIVEEAGGVVTDASGKPLDFGTGKTLKANKGIIATPASVHAEVIKAVKEELEKPDL</sequence>
<dbReference type="Pfam" id="PF00459">
    <property type="entry name" value="Inositol_P"/>
    <property type="match status" value="1"/>
</dbReference>
<feature type="binding site" evidence="10">
    <location>
        <position position="135"/>
    </location>
    <ligand>
        <name>Mg(2+)</name>
        <dbReference type="ChEBI" id="CHEBI:18420"/>
        <label>1</label>
        <note>catalytic</note>
    </ligand>
</feature>
<dbReference type="SUPFAM" id="SSF56655">
    <property type="entry name" value="Carbohydrate phosphatase"/>
    <property type="match status" value="1"/>
</dbReference>
<evidence type="ECO:0000256" key="4">
    <source>
        <dbReference type="ARBA" id="ARBA00022723"/>
    </source>
</evidence>
<dbReference type="InterPro" id="IPR051090">
    <property type="entry name" value="Inositol_monoP_superfamily"/>
</dbReference>
<feature type="binding site" evidence="10">
    <location>
        <position position="285"/>
    </location>
    <ligand>
        <name>Mg(2+)</name>
        <dbReference type="ChEBI" id="CHEBI:18420"/>
        <label>1</label>
        <note>catalytic</note>
    </ligand>
</feature>